<evidence type="ECO:0000256" key="1">
    <source>
        <dbReference type="SAM" id="MobiDB-lite"/>
    </source>
</evidence>
<evidence type="ECO:0000313" key="3">
    <source>
        <dbReference type="Proteomes" id="UP000812287"/>
    </source>
</evidence>
<gene>
    <name evidence="2" type="ORF">BT62DRAFT_917656</name>
</gene>
<dbReference type="AlphaFoldDB" id="A0A9P7VYN6"/>
<dbReference type="OrthoDB" id="3268696at2759"/>
<name>A0A9P7VYN6_9AGAR</name>
<protein>
    <submittedName>
        <fullName evidence="2">Uncharacterized protein</fullName>
    </submittedName>
</protein>
<evidence type="ECO:0000313" key="2">
    <source>
        <dbReference type="EMBL" id="KAG7448977.1"/>
    </source>
</evidence>
<sequence length="889" mass="101825">MPSPIRTTIQDDHNHLFLCLESDTLPLVPARGIPLQDPKSLWLPDPNKFMERSWASDTMPYQGFLPVHRSCVYQCVLFKCLNYSSASIPLFSPSPGQWALETRVADEWKHLENLLGILRKTLGQKLDCVERFPYPRFPPPWEYGYHHAKCHKMDMEDAAMRSRDAFLVLAGEISFLLALTLAEKDGDDWEITLTEEVGGNWTDLIRTSWLVQNDSGFWQGEEASRRVGLFVDPRVCENVANFLEAYTAYSIPVWIDWGPITSPFEALDRSLSQKYAIRLPPNKVVHRTTAKHIEPQARDVQLGIRWQAGEMSVANESEQTMLQQTTEYVDVRAASCSDETRVSAERDGRSKKLQLLDKSANEKHSHHARAAKLDRYSEEQQYPTRSVDVFVREKVRVDNKDYVERRHISDSDIPQQQYPPLPRERGAEASVRKLTASSLRCSRPCSAEAWEKAYVKLFEAQTQVLKEDLEPKEYEYWSLKDVLRFRFGIQIARPTDPGPLTVVDKAKVSTCLKSLDHFSVPQEGVENSSLLSLGEFVSWLAWHASKKEDSGNHAITASHVQPPHVLSCTISAAWWDLSPQSHSYLGKDPSSLGIQAVQWHDGSEERTGYRIQVQGESKVLDQRYLLIVYRADDVLHCLRLSGVTRLDDLIEELCCHGIRFTVGVQADPSGPKLWRKSYENGCQARHTQLIPYRPANFKAGLLDYISYVRRRAALLHDPVVARAALMHGGIIWRLAMEHTEDYSAVLRRPTDDIFCYGKCHRLTVLGREKCEIFMWEESLSESQMDVMCGVYKMYNRSPDGYSLTQDMSWFPKDASFKYSALNVGFWTADAEKWYTRRVDMYLSPNPEKSCLNQAGWRSSVRLWRCAIATYKGLETVSKHFVDRHVLASR</sequence>
<dbReference type="RefSeq" id="XP_043042477.1">
    <property type="nucleotide sequence ID" value="XM_043184056.1"/>
</dbReference>
<reference evidence="2" key="1">
    <citation type="submission" date="2020-11" db="EMBL/GenBank/DDBJ databases">
        <title>Adaptations for nitrogen fixation in a non-lichenized fungal sporocarp promotes dispersal by wood-feeding termites.</title>
        <authorList>
            <consortium name="DOE Joint Genome Institute"/>
            <person name="Koch R.A."/>
            <person name="Yoon G."/>
            <person name="Arayal U."/>
            <person name="Lail K."/>
            <person name="Amirebrahimi M."/>
            <person name="Labutti K."/>
            <person name="Lipzen A."/>
            <person name="Riley R."/>
            <person name="Barry K."/>
            <person name="Henrissat B."/>
            <person name="Grigoriev I.V."/>
            <person name="Herr J.R."/>
            <person name="Aime M.C."/>
        </authorList>
    </citation>
    <scope>NUCLEOTIDE SEQUENCE</scope>
    <source>
        <strain evidence="2">MCA 3950</strain>
    </source>
</reference>
<dbReference type="Proteomes" id="UP000812287">
    <property type="component" value="Unassembled WGS sequence"/>
</dbReference>
<dbReference type="EMBL" id="MU250528">
    <property type="protein sequence ID" value="KAG7448977.1"/>
    <property type="molecule type" value="Genomic_DNA"/>
</dbReference>
<dbReference type="GeneID" id="66106353"/>
<proteinExistence type="predicted"/>
<keyword evidence="3" id="KW-1185">Reference proteome</keyword>
<accession>A0A9P7VYN6</accession>
<comment type="caution">
    <text evidence="2">The sequence shown here is derived from an EMBL/GenBank/DDBJ whole genome shotgun (WGS) entry which is preliminary data.</text>
</comment>
<organism evidence="2 3">
    <name type="scientific">Guyanagaster necrorhizus</name>
    <dbReference type="NCBI Taxonomy" id="856835"/>
    <lineage>
        <taxon>Eukaryota</taxon>
        <taxon>Fungi</taxon>
        <taxon>Dikarya</taxon>
        <taxon>Basidiomycota</taxon>
        <taxon>Agaricomycotina</taxon>
        <taxon>Agaricomycetes</taxon>
        <taxon>Agaricomycetidae</taxon>
        <taxon>Agaricales</taxon>
        <taxon>Marasmiineae</taxon>
        <taxon>Physalacriaceae</taxon>
        <taxon>Guyanagaster</taxon>
    </lineage>
</organism>
<feature type="region of interest" description="Disordered" evidence="1">
    <location>
        <begin position="358"/>
        <end position="379"/>
    </location>
</feature>